<gene>
    <name evidence="1" type="ORF">C2G38_1667393</name>
</gene>
<dbReference type="PANTHER" id="PTHR40866:SF1">
    <property type="entry name" value="BED-TYPE DOMAIN-CONTAINING PROTEIN"/>
    <property type="match status" value="1"/>
</dbReference>
<protein>
    <recommendedName>
        <fullName evidence="3">HAT C-terminal dimerisation domain-containing protein</fullName>
    </recommendedName>
</protein>
<dbReference type="EMBL" id="QKWP01000845">
    <property type="protein sequence ID" value="RIB14297.1"/>
    <property type="molecule type" value="Genomic_DNA"/>
</dbReference>
<name>A0A397UYP3_9GLOM</name>
<sequence>MVKVLRKQEAALTFTEREKLQEFIVEQKIQPTVEGSMTMKERVAKKRKLEESKYMDMNLIPPTSNAVERLFSIVKYYYTDWRKSLDPYTLENLLLLRMNDKMWSIQDVNRIKTNMKLNFNIVLHSDICLYFV</sequence>
<dbReference type="AlphaFoldDB" id="A0A397UYP3"/>
<evidence type="ECO:0008006" key="3">
    <source>
        <dbReference type="Google" id="ProtNLM"/>
    </source>
</evidence>
<dbReference type="InterPro" id="IPR012337">
    <property type="entry name" value="RNaseH-like_sf"/>
</dbReference>
<proteinExistence type="predicted"/>
<reference evidence="1 2" key="1">
    <citation type="submission" date="2018-06" db="EMBL/GenBank/DDBJ databases">
        <title>Comparative genomics reveals the genomic features of Rhizophagus irregularis, R. cerebriforme, R. diaphanum and Gigaspora rosea, and their symbiotic lifestyle signature.</title>
        <authorList>
            <person name="Morin E."/>
            <person name="San Clemente H."/>
            <person name="Chen E.C.H."/>
            <person name="De La Providencia I."/>
            <person name="Hainaut M."/>
            <person name="Kuo A."/>
            <person name="Kohler A."/>
            <person name="Murat C."/>
            <person name="Tang N."/>
            <person name="Roy S."/>
            <person name="Loubradou J."/>
            <person name="Henrissat B."/>
            <person name="Grigoriev I.V."/>
            <person name="Corradi N."/>
            <person name="Roux C."/>
            <person name="Martin F.M."/>
        </authorList>
    </citation>
    <scope>NUCLEOTIDE SEQUENCE [LARGE SCALE GENOMIC DNA]</scope>
    <source>
        <strain evidence="1 2">DAOM 194757</strain>
    </source>
</reference>
<accession>A0A397UYP3</accession>
<comment type="caution">
    <text evidence="1">The sequence shown here is derived from an EMBL/GenBank/DDBJ whole genome shotgun (WGS) entry which is preliminary data.</text>
</comment>
<organism evidence="1 2">
    <name type="scientific">Gigaspora rosea</name>
    <dbReference type="NCBI Taxonomy" id="44941"/>
    <lineage>
        <taxon>Eukaryota</taxon>
        <taxon>Fungi</taxon>
        <taxon>Fungi incertae sedis</taxon>
        <taxon>Mucoromycota</taxon>
        <taxon>Glomeromycotina</taxon>
        <taxon>Glomeromycetes</taxon>
        <taxon>Diversisporales</taxon>
        <taxon>Gigasporaceae</taxon>
        <taxon>Gigaspora</taxon>
    </lineage>
</organism>
<dbReference type="OrthoDB" id="119381at2759"/>
<evidence type="ECO:0000313" key="1">
    <source>
        <dbReference type="EMBL" id="RIB14297.1"/>
    </source>
</evidence>
<dbReference type="PANTHER" id="PTHR40866">
    <property type="entry name" value="BED-TYPE DOMAIN-CONTAINING PROTEIN"/>
    <property type="match status" value="1"/>
</dbReference>
<evidence type="ECO:0000313" key="2">
    <source>
        <dbReference type="Proteomes" id="UP000266673"/>
    </source>
</evidence>
<dbReference type="Proteomes" id="UP000266673">
    <property type="component" value="Unassembled WGS sequence"/>
</dbReference>
<dbReference type="SUPFAM" id="SSF53098">
    <property type="entry name" value="Ribonuclease H-like"/>
    <property type="match status" value="1"/>
</dbReference>
<keyword evidence="2" id="KW-1185">Reference proteome</keyword>